<name>A0A1I9G5V6_BRUMA</name>
<proteinExistence type="predicted"/>
<organism evidence="2">
    <name type="scientific">Brugia malayi</name>
    <name type="common">Filarial nematode worm</name>
    <dbReference type="NCBI Taxonomy" id="6279"/>
    <lineage>
        <taxon>Eukaryota</taxon>
        <taxon>Metazoa</taxon>
        <taxon>Ecdysozoa</taxon>
        <taxon>Nematoda</taxon>
        <taxon>Chromadorea</taxon>
        <taxon>Rhabditida</taxon>
        <taxon>Spirurina</taxon>
        <taxon>Spiruromorpha</taxon>
        <taxon>Filarioidea</taxon>
        <taxon>Onchocercidae</taxon>
        <taxon>Brugia</taxon>
    </lineage>
</organism>
<dbReference type="AlphaFoldDB" id="A0A1I9G5V6"/>
<evidence type="ECO:0000256" key="1">
    <source>
        <dbReference type="SAM" id="MobiDB-lite"/>
    </source>
</evidence>
<dbReference type="EMBL" id="LN857024">
    <property type="protein sequence ID" value="CDQ02239.1"/>
    <property type="molecule type" value="Genomic_DNA"/>
</dbReference>
<reference evidence="2" key="2">
    <citation type="submission" date="2012-12" db="EMBL/GenBank/DDBJ databases">
        <authorList>
            <consortium name="WormBase Consortium"/>
            <person name="Ghedin E."/>
            <person name="Paulini M."/>
        </authorList>
    </citation>
    <scope>NUCLEOTIDE SEQUENCE</scope>
    <source>
        <strain evidence="2">FR3</strain>
    </source>
</reference>
<sequence>MKKAKPRGEGWAELVEEEGDGQTGPGLGQGHGLGHGHEQGHGLESLCVKFVVMKCCSLIGSFTPSFLKSVLILCQKGDIFAYEPRNAYSNATDICMTDYSGLTTR</sequence>
<gene>
    <name evidence="2" type="primary">Bm12871</name>
    <name evidence="2" type="ORF">BM_Bm12871</name>
</gene>
<feature type="compositionally biased region" description="Gly residues" evidence="1">
    <location>
        <begin position="21"/>
        <end position="33"/>
    </location>
</feature>
<accession>A0A1I9G5V6</accession>
<evidence type="ECO:0000313" key="2">
    <source>
        <dbReference type="EMBL" id="CDQ02239.1"/>
    </source>
</evidence>
<feature type="region of interest" description="Disordered" evidence="1">
    <location>
        <begin position="1"/>
        <end position="38"/>
    </location>
</feature>
<reference evidence="2" key="1">
    <citation type="journal article" date="2007" name="Science">
        <title>Draft genome of the filarial nematode parasite Brugia malayi.</title>
        <authorList>
            <person name="Ghedin E."/>
            <person name="Wang S."/>
            <person name="Spiro D."/>
            <person name="Caler E."/>
            <person name="Zhao Q."/>
            <person name="Crabtree J."/>
            <person name="Allen J.E."/>
            <person name="Delcher A.L."/>
            <person name="Guiliano D.B."/>
            <person name="Miranda-Saavedra D."/>
            <person name="Angiuoli S.V."/>
            <person name="Creasy T."/>
            <person name="Amedeo P."/>
            <person name="Haas B."/>
            <person name="El-Sayed N.M."/>
            <person name="Wortman J.R."/>
            <person name="Feldblyum T."/>
            <person name="Tallon L."/>
            <person name="Schatz M."/>
            <person name="Shumway M."/>
            <person name="Koo H."/>
            <person name="Salzberg S.L."/>
            <person name="Schobel S."/>
            <person name="Pertea M."/>
            <person name="Pop M."/>
            <person name="White O."/>
            <person name="Barton G.J."/>
            <person name="Carlow C.K."/>
            <person name="Crawford M.J."/>
            <person name="Daub J."/>
            <person name="Dimmic M.W."/>
            <person name="Estes C.F."/>
            <person name="Foster J.M."/>
            <person name="Ganatra M."/>
            <person name="Gregory W.F."/>
            <person name="Johnson N.M."/>
            <person name="Jin J."/>
            <person name="Komuniecki R."/>
            <person name="Korf I."/>
            <person name="Kumar S."/>
            <person name="Laney S."/>
            <person name="Li B.W."/>
            <person name="Li W."/>
            <person name="Lindblom T.H."/>
            <person name="Lustigman S."/>
            <person name="Ma D."/>
            <person name="Maina C.V."/>
            <person name="Martin D.M."/>
            <person name="McCarter J.P."/>
            <person name="McReynolds L."/>
            <person name="Mitreva M."/>
            <person name="Nutman T.B."/>
            <person name="Parkinson J."/>
            <person name="Peregrin-Alvarez J.M."/>
            <person name="Poole C."/>
            <person name="Ren Q."/>
            <person name="Saunders L."/>
            <person name="Sluder A.E."/>
            <person name="Smith K."/>
            <person name="Stanke M."/>
            <person name="Unnasch T.R."/>
            <person name="Ware J."/>
            <person name="Wei A.D."/>
            <person name="Weil G."/>
            <person name="Williams D.J."/>
            <person name="Zhang Y."/>
            <person name="Williams S.A."/>
            <person name="Fraser-Liggett C."/>
            <person name="Slatko B."/>
            <person name="Blaxter M.L."/>
            <person name="Scott A.L."/>
        </authorList>
    </citation>
    <scope>NUCLEOTIDE SEQUENCE</scope>
    <source>
        <strain evidence="2">FR3</strain>
    </source>
</reference>
<protein>
    <submittedName>
        <fullName evidence="2">Bm12871</fullName>
    </submittedName>
</protein>
<feature type="compositionally biased region" description="Basic and acidic residues" evidence="1">
    <location>
        <begin position="1"/>
        <end position="10"/>
    </location>
</feature>